<reference evidence="2 3" key="1">
    <citation type="submission" date="2024-09" db="EMBL/GenBank/DDBJ databases">
        <authorList>
            <person name="Sun Q."/>
            <person name="Mori K."/>
        </authorList>
    </citation>
    <scope>NUCLEOTIDE SEQUENCE [LARGE SCALE GENOMIC DNA]</scope>
    <source>
        <strain evidence="2 3">NCAIM B.02621</strain>
    </source>
</reference>
<dbReference type="PANTHER" id="PTHR15887">
    <property type="entry name" value="TRANSMEMBRANE PROTEIN 69"/>
    <property type="match status" value="1"/>
</dbReference>
<sequence length="146" mass="15194">MTEASTAIPRPALLLGWAGVIPFAAFALASALEVRLPGLRPEPVLIAYAAAILSFMGGAQWGLASAEAKVDGQRLAVSVIPALVAWAALLQPREVGLTLCLVAFLALLAYDLLTVRQGRSPGWYGALRLQLTGAVVGCLALALVFD</sequence>
<dbReference type="Pfam" id="PF11911">
    <property type="entry name" value="DUF3429"/>
    <property type="match status" value="1"/>
</dbReference>
<protein>
    <submittedName>
        <fullName evidence="2">DUF3429 domain-containing protein</fullName>
    </submittedName>
</protein>
<evidence type="ECO:0000256" key="1">
    <source>
        <dbReference type="SAM" id="Phobius"/>
    </source>
</evidence>
<feature type="transmembrane region" description="Helical" evidence="1">
    <location>
        <begin position="96"/>
        <end position="113"/>
    </location>
</feature>
<organism evidence="2 3">
    <name type="scientific">Brevundimonas balnearis</name>
    <dbReference type="NCBI Taxonomy" id="1572858"/>
    <lineage>
        <taxon>Bacteria</taxon>
        <taxon>Pseudomonadati</taxon>
        <taxon>Pseudomonadota</taxon>
        <taxon>Alphaproteobacteria</taxon>
        <taxon>Caulobacterales</taxon>
        <taxon>Caulobacteraceae</taxon>
        <taxon>Brevundimonas</taxon>
    </lineage>
</organism>
<evidence type="ECO:0000313" key="3">
    <source>
        <dbReference type="Proteomes" id="UP001589906"/>
    </source>
</evidence>
<keyword evidence="1" id="KW-0472">Membrane</keyword>
<dbReference type="PANTHER" id="PTHR15887:SF1">
    <property type="entry name" value="TRANSMEMBRANE PROTEIN 69"/>
    <property type="match status" value="1"/>
</dbReference>
<proteinExistence type="predicted"/>
<dbReference type="EMBL" id="JBHLSW010000003">
    <property type="protein sequence ID" value="MFC0632917.1"/>
    <property type="molecule type" value="Genomic_DNA"/>
</dbReference>
<feature type="transmembrane region" description="Helical" evidence="1">
    <location>
        <begin position="12"/>
        <end position="32"/>
    </location>
</feature>
<feature type="transmembrane region" description="Helical" evidence="1">
    <location>
        <begin position="44"/>
        <end position="63"/>
    </location>
</feature>
<keyword evidence="3" id="KW-1185">Reference proteome</keyword>
<keyword evidence="1" id="KW-0812">Transmembrane</keyword>
<dbReference type="Proteomes" id="UP001589906">
    <property type="component" value="Unassembled WGS sequence"/>
</dbReference>
<dbReference type="InterPro" id="IPR021836">
    <property type="entry name" value="DUF3429"/>
</dbReference>
<evidence type="ECO:0000313" key="2">
    <source>
        <dbReference type="EMBL" id="MFC0632917.1"/>
    </source>
</evidence>
<accession>A0ABV6R1P5</accession>
<keyword evidence="1" id="KW-1133">Transmembrane helix</keyword>
<feature type="transmembrane region" description="Helical" evidence="1">
    <location>
        <begin position="125"/>
        <end position="145"/>
    </location>
</feature>
<gene>
    <name evidence="2" type="ORF">ACFFGE_03375</name>
</gene>
<name>A0ABV6R1P5_9CAUL</name>
<dbReference type="RefSeq" id="WP_376834293.1">
    <property type="nucleotide sequence ID" value="NZ_JBHLSW010000003.1"/>
</dbReference>
<comment type="caution">
    <text evidence="2">The sequence shown here is derived from an EMBL/GenBank/DDBJ whole genome shotgun (WGS) entry which is preliminary data.</text>
</comment>